<organism evidence="2 3">
    <name type="scientific">Euzebya pacifica</name>
    <dbReference type="NCBI Taxonomy" id="1608957"/>
    <lineage>
        <taxon>Bacteria</taxon>
        <taxon>Bacillati</taxon>
        <taxon>Actinomycetota</taxon>
        <taxon>Nitriliruptoria</taxon>
        <taxon>Euzebyales</taxon>
    </lineage>
</organism>
<protein>
    <recommendedName>
        <fullName evidence="1">Helix-turn-helix domain-containing protein</fullName>
    </recommendedName>
</protein>
<evidence type="ECO:0000313" key="3">
    <source>
        <dbReference type="Proteomes" id="UP000264006"/>
    </source>
</evidence>
<dbReference type="EMBL" id="CP031165">
    <property type="protein sequence ID" value="AXV08687.1"/>
    <property type="molecule type" value="Genomic_DNA"/>
</dbReference>
<feature type="domain" description="Helix-turn-helix" evidence="1">
    <location>
        <begin position="6"/>
        <end position="56"/>
    </location>
</feature>
<dbReference type="KEGG" id="euz:DVS28_a4018"/>
<dbReference type="GO" id="GO:0003677">
    <property type="term" value="F:DNA binding"/>
    <property type="evidence" value="ECO:0007669"/>
    <property type="project" value="InterPro"/>
</dbReference>
<accession>A0A346Y2J0</accession>
<proteinExistence type="predicted"/>
<dbReference type="InterPro" id="IPR009061">
    <property type="entry name" value="DNA-bd_dom_put_sf"/>
</dbReference>
<sequence length="69" mass="8030">MNSSTLLDVDQAAHRLGVTVRWMRRAVAQRRIPFVKIGHYVRFVPEELDAFIERNRVEQAHFGAASPRR</sequence>
<reference evidence="2 3" key="1">
    <citation type="submission" date="2018-09" db="EMBL/GenBank/DDBJ databases">
        <title>Complete genome sequence of Euzebya sp. DY32-46 isolated from seawater of Pacific Ocean.</title>
        <authorList>
            <person name="Xu L."/>
            <person name="Wu Y.-H."/>
            <person name="Xu X.-W."/>
        </authorList>
    </citation>
    <scope>NUCLEOTIDE SEQUENCE [LARGE SCALE GENOMIC DNA]</scope>
    <source>
        <strain evidence="2 3">DY32-46</strain>
    </source>
</reference>
<evidence type="ECO:0000313" key="2">
    <source>
        <dbReference type="EMBL" id="AXV08687.1"/>
    </source>
</evidence>
<dbReference type="RefSeq" id="WP_216826168.1">
    <property type="nucleotide sequence ID" value="NZ_CP031165.1"/>
</dbReference>
<dbReference type="InterPro" id="IPR041657">
    <property type="entry name" value="HTH_17"/>
</dbReference>
<dbReference type="InterPro" id="IPR010093">
    <property type="entry name" value="SinI_DNA-bd"/>
</dbReference>
<gene>
    <name evidence="2" type="ORF">DVS28_a4018</name>
</gene>
<keyword evidence="3" id="KW-1185">Reference proteome</keyword>
<dbReference type="AlphaFoldDB" id="A0A346Y2J0"/>
<dbReference type="NCBIfam" id="TIGR01764">
    <property type="entry name" value="excise"/>
    <property type="match status" value="1"/>
</dbReference>
<name>A0A346Y2J0_9ACTN</name>
<dbReference type="Proteomes" id="UP000264006">
    <property type="component" value="Chromosome"/>
</dbReference>
<dbReference type="SUPFAM" id="SSF46955">
    <property type="entry name" value="Putative DNA-binding domain"/>
    <property type="match status" value="1"/>
</dbReference>
<evidence type="ECO:0000259" key="1">
    <source>
        <dbReference type="Pfam" id="PF12728"/>
    </source>
</evidence>
<dbReference type="Pfam" id="PF12728">
    <property type="entry name" value="HTH_17"/>
    <property type="match status" value="1"/>
</dbReference>